<gene>
    <name evidence="8" type="primary">RvY_13414-1</name>
    <name evidence="8" type="synonym">RvY_13414.1</name>
    <name evidence="8" type="ORF">RvY_13414</name>
</gene>
<comment type="caution">
    <text evidence="8">The sequence shown here is derived from an EMBL/GenBank/DDBJ whole genome shotgun (WGS) entry which is preliminary data.</text>
</comment>
<feature type="region of interest" description="Disordered" evidence="6">
    <location>
        <begin position="33"/>
        <end position="52"/>
    </location>
</feature>
<sequence length="85" mass="10231">MILERAQQAKIPKGCQLMDEEERQELIEQLHQTKAEKEQEMQRLPIRNDTMRARTKRQELEEVLSKIDDHLELLSKPKVYIPIRH</sequence>
<evidence type="ECO:0000256" key="4">
    <source>
        <dbReference type="ARBA" id="ARBA00023212"/>
    </source>
</evidence>
<accession>A0A1D1VPM9</accession>
<dbReference type="PANTHER" id="PTHR21490:SF2">
    <property type="entry name" value="ENKURIN DOMAIN-CONTAINING PROTEIN 1"/>
    <property type="match status" value="1"/>
</dbReference>
<evidence type="ECO:0000256" key="2">
    <source>
        <dbReference type="ARBA" id="ARBA00004245"/>
    </source>
</evidence>
<dbReference type="InterPro" id="IPR052102">
    <property type="entry name" value="Enkurin_domain-protein"/>
</dbReference>
<dbReference type="GO" id="GO:0005929">
    <property type="term" value="C:cilium"/>
    <property type="evidence" value="ECO:0007669"/>
    <property type="project" value="UniProtKB-SubCell"/>
</dbReference>
<evidence type="ECO:0000256" key="5">
    <source>
        <dbReference type="ARBA" id="ARBA00023273"/>
    </source>
</evidence>
<keyword evidence="4" id="KW-0206">Cytoskeleton</keyword>
<reference evidence="8 9" key="1">
    <citation type="journal article" date="2016" name="Nat. Commun.">
        <title>Extremotolerant tardigrade genome and improved radiotolerance of human cultured cells by tardigrade-unique protein.</title>
        <authorList>
            <person name="Hashimoto T."/>
            <person name="Horikawa D.D."/>
            <person name="Saito Y."/>
            <person name="Kuwahara H."/>
            <person name="Kozuka-Hata H."/>
            <person name="Shin-I T."/>
            <person name="Minakuchi Y."/>
            <person name="Ohishi K."/>
            <person name="Motoyama A."/>
            <person name="Aizu T."/>
            <person name="Enomoto A."/>
            <person name="Kondo K."/>
            <person name="Tanaka S."/>
            <person name="Hara Y."/>
            <person name="Koshikawa S."/>
            <person name="Sagara H."/>
            <person name="Miura T."/>
            <person name="Yokobori S."/>
            <person name="Miyagawa K."/>
            <person name="Suzuki Y."/>
            <person name="Kubo T."/>
            <person name="Oyama M."/>
            <person name="Kohara Y."/>
            <person name="Fujiyama A."/>
            <person name="Arakawa K."/>
            <person name="Katayama T."/>
            <person name="Toyoda A."/>
            <person name="Kunieda T."/>
        </authorList>
    </citation>
    <scope>NUCLEOTIDE SEQUENCE [LARGE SCALE GENOMIC DNA]</scope>
    <source>
        <strain evidence="8 9">YOKOZUNA-1</strain>
    </source>
</reference>
<dbReference type="Proteomes" id="UP000186922">
    <property type="component" value="Unassembled WGS sequence"/>
</dbReference>
<evidence type="ECO:0000256" key="3">
    <source>
        <dbReference type="ARBA" id="ARBA00022490"/>
    </source>
</evidence>
<dbReference type="AlphaFoldDB" id="A0A1D1VPM9"/>
<dbReference type="OrthoDB" id="10264920at2759"/>
<keyword evidence="9" id="KW-1185">Reference proteome</keyword>
<protein>
    <recommendedName>
        <fullName evidence="7">Enkurin domain-containing protein</fullName>
    </recommendedName>
</protein>
<evidence type="ECO:0000313" key="9">
    <source>
        <dbReference type="Proteomes" id="UP000186922"/>
    </source>
</evidence>
<dbReference type="GO" id="GO:0005881">
    <property type="term" value="C:cytoplasmic microtubule"/>
    <property type="evidence" value="ECO:0007669"/>
    <property type="project" value="TreeGrafter"/>
</dbReference>
<evidence type="ECO:0000259" key="7">
    <source>
        <dbReference type="PROSITE" id="PS51665"/>
    </source>
</evidence>
<proteinExistence type="predicted"/>
<name>A0A1D1VPM9_RAMVA</name>
<dbReference type="EMBL" id="BDGG01000009">
    <property type="protein sequence ID" value="GAV02911.1"/>
    <property type="molecule type" value="Genomic_DNA"/>
</dbReference>
<dbReference type="Pfam" id="PF13864">
    <property type="entry name" value="Enkurin"/>
    <property type="match status" value="1"/>
</dbReference>
<feature type="domain" description="Enkurin" evidence="7">
    <location>
        <begin position="1"/>
        <end position="82"/>
    </location>
</feature>
<evidence type="ECO:0000256" key="1">
    <source>
        <dbReference type="ARBA" id="ARBA00004138"/>
    </source>
</evidence>
<keyword evidence="3" id="KW-0963">Cytoplasm</keyword>
<comment type="subcellular location">
    <subcellularLocation>
        <location evidence="1">Cell projection</location>
        <location evidence="1">Cilium</location>
    </subcellularLocation>
    <subcellularLocation>
        <location evidence="2">Cytoplasm</location>
        <location evidence="2">Cytoskeleton</location>
    </subcellularLocation>
</comment>
<keyword evidence="5" id="KW-0966">Cell projection</keyword>
<evidence type="ECO:0000256" key="6">
    <source>
        <dbReference type="SAM" id="MobiDB-lite"/>
    </source>
</evidence>
<dbReference type="InterPro" id="IPR027012">
    <property type="entry name" value="Enkurin_dom"/>
</dbReference>
<organism evidence="8 9">
    <name type="scientific">Ramazzottius varieornatus</name>
    <name type="common">Water bear</name>
    <name type="synonym">Tardigrade</name>
    <dbReference type="NCBI Taxonomy" id="947166"/>
    <lineage>
        <taxon>Eukaryota</taxon>
        <taxon>Metazoa</taxon>
        <taxon>Ecdysozoa</taxon>
        <taxon>Tardigrada</taxon>
        <taxon>Eutardigrada</taxon>
        <taxon>Parachela</taxon>
        <taxon>Hypsibioidea</taxon>
        <taxon>Ramazzottiidae</taxon>
        <taxon>Ramazzottius</taxon>
    </lineage>
</organism>
<dbReference type="PROSITE" id="PS51665">
    <property type="entry name" value="ENKURIN"/>
    <property type="match status" value="1"/>
</dbReference>
<dbReference type="PANTHER" id="PTHR21490">
    <property type="entry name" value="ENKURIN-RELATED"/>
    <property type="match status" value="1"/>
</dbReference>
<evidence type="ECO:0000313" key="8">
    <source>
        <dbReference type="EMBL" id="GAV02911.1"/>
    </source>
</evidence>